<proteinExistence type="predicted"/>
<reference evidence="4" key="2">
    <citation type="submission" date="2023-01" db="EMBL/GenBank/DDBJ databases">
        <authorList>
            <person name="Sun Q."/>
            <person name="Evtushenko L."/>
        </authorList>
    </citation>
    <scope>NUCLEOTIDE SEQUENCE</scope>
    <source>
        <strain evidence="4">VKM B-2789</strain>
    </source>
</reference>
<evidence type="ECO:0000256" key="1">
    <source>
        <dbReference type="ARBA" id="ARBA00022723"/>
    </source>
</evidence>
<name>A0A9W6JUD2_9HYPH</name>
<dbReference type="GO" id="GO:0046872">
    <property type="term" value="F:metal ion binding"/>
    <property type="evidence" value="ECO:0007669"/>
    <property type="project" value="UniProtKB-KW"/>
</dbReference>
<reference evidence="4" key="1">
    <citation type="journal article" date="2014" name="Int. J. Syst. Evol. Microbiol.">
        <title>Complete genome sequence of Corynebacterium casei LMG S-19264T (=DSM 44701T), isolated from a smear-ripened cheese.</title>
        <authorList>
            <consortium name="US DOE Joint Genome Institute (JGI-PGF)"/>
            <person name="Walter F."/>
            <person name="Albersmeier A."/>
            <person name="Kalinowski J."/>
            <person name="Ruckert C."/>
        </authorList>
    </citation>
    <scope>NUCLEOTIDE SEQUENCE</scope>
    <source>
        <strain evidence="4">VKM B-2789</strain>
    </source>
</reference>
<keyword evidence="1" id="KW-0479">Metal-binding</keyword>
<dbReference type="AlphaFoldDB" id="A0A9W6JUD2"/>
<keyword evidence="2" id="KW-0862">Zinc</keyword>
<protein>
    <recommendedName>
        <fullName evidence="6">Alcohol dehydrogenase-like protein</fullName>
    </recommendedName>
</protein>
<evidence type="ECO:0000313" key="5">
    <source>
        <dbReference type="Proteomes" id="UP001143330"/>
    </source>
</evidence>
<dbReference type="PANTHER" id="PTHR42683">
    <property type="entry name" value="ALDEHYDE REDUCTASE"/>
    <property type="match status" value="1"/>
</dbReference>
<dbReference type="InterPro" id="IPR011032">
    <property type="entry name" value="GroES-like_sf"/>
</dbReference>
<comment type="caution">
    <text evidence="4">The sequence shown here is derived from an EMBL/GenBank/DDBJ whole genome shotgun (WGS) entry which is preliminary data.</text>
</comment>
<evidence type="ECO:0000313" key="4">
    <source>
        <dbReference type="EMBL" id="GLK82791.1"/>
    </source>
</evidence>
<dbReference type="EMBL" id="BSFM01000004">
    <property type="protein sequence ID" value="GLK82791.1"/>
    <property type="molecule type" value="Genomic_DNA"/>
</dbReference>
<keyword evidence="3" id="KW-0560">Oxidoreductase</keyword>
<dbReference type="InterPro" id="IPR047109">
    <property type="entry name" value="CAD-like"/>
</dbReference>
<dbReference type="Proteomes" id="UP001143330">
    <property type="component" value="Unassembled WGS sequence"/>
</dbReference>
<evidence type="ECO:0008006" key="6">
    <source>
        <dbReference type="Google" id="ProtNLM"/>
    </source>
</evidence>
<organism evidence="4 5">
    <name type="scientific">Ancylobacter defluvii</name>
    <dbReference type="NCBI Taxonomy" id="1282440"/>
    <lineage>
        <taxon>Bacteria</taxon>
        <taxon>Pseudomonadati</taxon>
        <taxon>Pseudomonadota</taxon>
        <taxon>Alphaproteobacteria</taxon>
        <taxon>Hyphomicrobiales</taxon>
        <taxon>Xanthobacteraceae</taxon>
        <taxon>Ancylobacter</taxon>
    </lineage>
</organism>
<keyword evidence="5" id="KW-1185">Reference proteome</keyword>
<evidence type="ECO:0000256" key="2">
    <source>
        <dbReference type="ARBA" id="ARBA00022833"/>
    </source>
</evidence>
<sequence length="50" mass="5789">MKTIGCAARSKTTPLSPYDFERRELRPNDVAMEVLYCGVCHSDLHQVHRR</sequence>
<gene>
    <name evidence="4" type="ORF">GCM10017653_08600</name>
</gene>
<evidence type="ECO:0000256" key="3">
    <source>
        <dbReference type="ARBA" id="ARBA00023002"/>
    </source>
</evidence>
<dbReference type="SUPFAM" id="SSF50129">
    <property type="entry name" value="GroES-like"/>
    <property type="match status" value="1"/>
</dbReference>
<dbReference type="GO" id="GO:0016616">
    <property type="term" value="F:oxidoreductase activity, acting on the CH-OH group of donors, NAD or NADP as acceptor"/>
    <property type="evidence" value="ECO:0007669"/>
    <property type="project" value="InterPro"/>
</dbReference>
<accession>A0A9W6JUD2</accession>
<dbReference type="RefSeq" id="WP_373878556.1">
    <property type="nucleotide sequence ID" value="NZ_BSFM01000004.1"/>
</dbReference>
<dbReference type="Gene3D" id="3.90.180.10">
    <property type="entry name" value="Medium-chain alcohol dehydrogenases, catalytic domain"/>
    <property type="match status" value="1"/>
</dbReference>